<feature type="compositionally biased region" description="Basic and acidic residues" evidence="1">
    <location>
        <begin position="154"/>
        <end position="167"/>
    </location>
</feature>
<organism evidence="2 3">
    <name type="scientific">Legionella cincinnatiensis</name>
    <dbReference type="NCBI Taxonomy" id="28085"/>
    <lineage>
        <taxon>Bacteria</taxon>
        <taxon>Pseudomonadati</taxon>
        <taxon>Pseudomonadota</taxon>
        <taxon>Gammaproteobacteria</taxon>
        <taxon>Legionellales</taxon>
        <taxon>Legionellaceae</taxon>
        <taxon>Legionella</taxon>
    </lineage>
</organism>
<evidence type="ECO:0000256" key="1">
    <source>
        <dbReference type="SAM" id="MobiDB-lite"/>
    </source>
</evidence>
<keyword evidence="3" id="KW-1185">Reference proteome</keyword>
<accession>A0ABR5QVR5</accession>
<feature type="region of interest" description="Disordered" evidence="1">
    <location>
        <begin position="120"/>
        <end position="167"/>
    </location>
</feature>
<feature type="compositionally biased region" description="Polar residues" evidence="1">
    <location>
        <begin position="124"/>
        <end position="145"/>
    </location>
</feature>
<sequence>TKTKGWPAVRDAAVSAYKRTKEALGTAFEWTKTKGWPAVRDAAVSAYKRTKEALGNAVERTKTKGWPGIKEAAENAFKNAREFCSSKISAMSKKFDELHDKAIEKIDKYLDDYLTEDKGLLLSSPANSSPKTSLSSSFNEPMSTKQSEDNEMQELGKDKEDSKRHQL</sequence>
<comment type="caution">
    <text evidence="2">The sequence shown here is derived from an EMBL/GenBank/DDBJ whole genome shotgun (WGS) entry which is preliminary data.</text>
</comment>
<gene>
    <name evidence="2" type="ORF">Lcin_0531</name>
</gene>
<feature type="non-terminal residue" evidence="2">
    <location>
        <position position="1"/>
    </location>
</feature>
<evidence type="ECO:0000313" key="2">
    <source>
        <dbReference type="EMBL" id="KTC92621.1"/>
    </source>
</evidence>
<dbReference type="Proteomes" id="UP000054854">
    <property type="component" value="Unassembled WGS sequence"/>
</dbReference>
<evidence type="ECO:0000313" key="3">
    <source>
        <dbReference type="Proteomes" id="UP000054854"/>
    </source>
</evidence>
<proteinExistence type="predicted"/>
<reference evidence="2 3" key="1">
    <citation type="submission" date="2015-11" db="EMBL/GenBank/DDBJ databases">
        <title>Genomic analysis of 38 Legionella species identifies large and diverse effector repertoires.</title>
        <authorList>
            <person name="Burstein D."/>
            <person name="Amaro F."/>
            <person name="Zusman T."/>
            <person name="Lifshitz Z."/>
            <person name="Cohen O."/>
            <person name="Gilbert J.A."/>
            <person name="Pupko T."/>
            <person name="Shuman H.A."/>
            <person name="Segal G."/>
        </authorList>
    </citation>
    <scope>NUCLEOTIDE SEQUENCE [LARGE SCALE GENOMIC DNA]</scope>
    <source>
        <strain evidence="2 3">CDC#72-OH-14</strain>
    </source>
</reference>
<protein>
    <submittedName>
        <fullName evidence="2">Rtx repeat protein</fullName>
    </submittedName>
</protein>
<name>A0ABR5QVR5_9GAMM</name>
<dbReference type="EMBL" id="LNXX01000006">
    <property type="protein sequence ID" value="KTC92621.1"/>
    <property type="molecule type" value="Genomic_DNA"/>
</dbReference>
<dbReference type="RefSeq" id="WP_162263047.1">
    <property type="nucleotide sequence ID" value="NZ_LNXX01000006.1"/>
</dbReference>